<evidence type="ECO:0000256" key="1">
    <source>
        <dbReference type="SAM" id="SignalP"/>
    </source>
</evidence>
<dbReference type="KEGG" id="sdr:SCD_n02825"/>
<sequence>MKLKKTKFAAMMALAFLCQGAQAGEKQELEALRQTTFNLIQALMQQGLLTADKAEMLLKSAAVVPQPAEQQSQPEQQAEANVVRVPYVPERVKREIREQIKNEVLAQAKSERWGDPGSLPDWVGRFKWSGDVRLRYQNDLFQKDNTSPANLALFGINVNNTTEDRERMRVRVRLNADIKIADDWKAGLRLSTGNTTDPVSTNQTMGNSFNKYTVVFDRAFLKYDPYRWLSVSGGRMPNPWFSPTDLVWDKDLNFDGLAATLKPQLSDSLTGFFTAGAFPVQEVESSDTVLAKSKWLYGAQAGVEWVSTDMSKLKLGVGFYKYSHIAGQPNLINGSHVYDLTAPQTRQKGNSMFLIDNPTDKLAALAANYHELNLTGMYDWAAFDPVHVVVTGDYVKNLGFDRQEILQRTGLDIQPRTEGYMTKVMLGMPEIKNEGEWQTYLGYKHLERDAVLDAFADSDFHLGGTDTKGFFIGGSYGIAKNTSIGLRYMSADQIDGPPLAIDVLQVDLNAKF</sequence>
<evidence type="ECO:0000313" key="3">
    <source>
        <dbReference type="Proteomes" id="UP000015559"/>
    </source>
</evidence>
<dbReference type="HOGENOM" id="CLU_027640_0_0_4"/>
<feature type="signal peptide" evidence="1">
    <location>
        <begin position="1"/>
        <end position="23"/>
    </location>
</feature>
<accession>S6ANZ7</accession>
<dbReference type="SUPFAM" id="SSF56935">
    <property type="entry name" value="Porins"/>
    <property type="match status" value="1"/>
</dbReference>
<evidence type="ECO:0008006" key="4">
    <source>
        <dbReference type="Google" id="ProtNLM"/>
    </source>
</evidence>
<feature type="chain" id="PRO_5004545768" description="Outer membrane receptor for ferric coprogen and ferric-rhodotorulic acid" evidence="1">
    <location>
        <begin position="24"/>
        <end position="512"/>
    </location>
</feature>
<reference evidence="2 3" key="1">
    <citation type="journal article" date="2012" name="Appl. Environ. Microbiol.">
        <title>Draft genome sequence of a psychrotolerant sulfur-oxidizing bacterium, Sulfuricella denitrificans skB26, and proteomic insights into cold adaptation.</title>
        <authorList>
            <person name="Watanabe T."/>
            <person name="Kojima H."/>
            <person name="Fukui M."/>
        </authorList>
    </citation>
    <scope>NUCLEOTIDE SEQUENCE [LARGE SCALE GENOMIC DNA]</scope>
    <source>
        <strain evidence="3">skB26</strain>
    </source>
</reference>
<keyword evidence="1" id="KW-0732">Signal</keyword>
<dbReference type="OrthoDB" id="5372286at2"/>
<dbReference type="Pfam" id="PF16930">
    <property type="entry name" value="Porin_5"/>
    <property type="match status" value="1"/>
</dbReference>
<dbReference type="STRING" id="1163617.SCD_n02825"/>
<dbReference type="InterPro" id="IPR032638">
    <property type="entry name" value="Porin_5"/>
</dbReference>
<evidence type="ECO:0000313" key="2">
    <source>
        <dbReference type="EMBL" id="BAN36624.1"/>
    </source>
</evidence>
<dbReference type="Proteomes" id="UP000015559">
    <property type="component" value="Chromosome"/>
</dbReference>
<proteinExistence type="predicted"/>
<dbReference type="AlphaFoldDB" id="S6ANZ7"/>
<organism evidence="2 3">
    <name type="scientific">Sulfuricella denitrificans (strain DSM 22764 / NBRC 105220 / skB26)</name>
    <dbReference type="NCBI Taxonomy" id="1163617"/>
    <lineage>
        <taxon>Bacteria</taxon>
        <taxon>Pseudomonadati</taxon>
        <taxon>Pseudomonadota</taxon>
        <taxon>Betaproteobacteria</taxon>
        <taxon>Nitrosomonadales</taxon>
        <taxon>Sulfuricellaceae</taxon>
        <taxon>Sulfuricella</taxon>
    </lineage>
</organism>
<keyword evidence="3" id="KW-1185">Reference proteome</keyword>
<dbReference type="EMBL" id="AP013066">
    <property type="protein sequence ID" value="BAN36624.1"/>
    <property type="molecule type" value="Genomic_DNA"/>
</dbReference>
<gene>
    <name evidence="2" type="ORF">SCD_n02825</name>
</gene>
<protein>
    <recommendedName>
        <fullName evidence="4">Outer membrane receptor for ferric coprogen and ferric-rhodotorulic acid</fullName>
    </recommendedName>
</protein>
<name>S6ANZ7_SULDS</name>
<dbReference type="RefSeq" id="WP_009207415.1">
    <property type="nucleotide sequence ID" value="NC_022357.1"/>
</dbReference>
<dbReference type="eggNOG" id="COG3746">
    <property type="taxonomic scope" value="Bacteria"/>
</dbReference>